<dbReference type="Gene3D" id="2.60.120.10">
    <property type="entry name" value="Jelly Rolls"/>
    <property type="match status" value="1"/>
</dbReference>
<dbReference type="CDD" id="cd02247">
    <property type="entry name" value="cupin_pirin_C"/>
    <property type="match status" value="1"/>
</dbReference>
<feature type="domain" description="Pirin C-terminal" evidence="1">
    <location>
        <begin position="230"/>
        <end position="332"/>
    </location>
</feature>
<dbReference type="InterPro" id="IPR014710">
    <property type="entry name" value="RmlC-like_jellyroll"/>
</dbReference>
<dbReference type="InterPro" id="IPR053186">
    <property type="entry name" value="QDO-related"/>
</dbReference>
<accession>A0A3R8MSQ5</accession>
<evidence type="ECO:0000259" key="1">
    <source>
        <dbReference type="Pfam" id="PF05726"/>
    </source>
</evidence>
<dbReference type="RefSeq" id="WP_125096402.1">
    <property type="nucleotide sequence ID" value="NZ_RRUE01000002.1"/>
</dbReference>
<organism evidence="2 3">
    <name type="scientific">Lautropia dentalis</name>
    <dbReference type="NCBI Taxonomy" id="2490857"/>
    <lineage>
        <taxon>Bacteria</taxon>
        <taxon>Pseudomonadati</taxon>
        <taxon>Pseudomonadota</taxon>
        <taxon>Betaproteobacteria</taxon>
        <taxon>Burkholderiales</taxon>
        <taxon>Burkholderiaceae</taxon>
        <taxon>Lautropia</taxon>
    </lineage>
</organism>
<sequence length="335" mass="35270">MKKPVVATTRPLSAVPAGPLWQAQPIFNYRGLGRQANPAIQASLLPAQTVSAADARAAAEAAAALHTAADATASLLARVAEDPTMTVTTREEERIIASTLPAVGVQAMAGFESVTLLLQGDLDVQTALPVQHGITASAGDVVWNGAGSGVLTRTLPGPVLREQGGTIEAVSLWINLPASGKLSDPHLQHLKAADMPTIVLPDSAGTLRVIAGEWKGELGPAETVQPLQLWDVHVKAGHTVTLPLPRKWYAQLVMLTGKIHIDFWPSYIRSPELILLDALGDGTTFTTQEDTHLLVLCAETLNETIAGTDALVFADQAHLQDAQARLEAGGFGTLD</sequence>
<dbReference type="AlphaFoldDB" id="A0A3R8MSQ5"/>
<evidence type="ECO:0000313" key="3">
    <source>
        <dbReference type="Proteomes" id="UP000270261"/>
    </source>
</evidence>
<name>A0A3R8MSQ5_9BURK</name>
<dbReference type="SUPFAM" id="SSF51182">
    <property type="entry name" value="RmlC-like cupins"/>
    <property type="match status" value="1"/>
</dbReference>
<comment type="caution">
    <text evidence="2">The sequence shown here is derived from an EMBL/GenBank/DDBJ whole genome shotgun (WGS) entry which is preliminary data.</text>
</comment>
<reference evidence="2 3" key="1">
    <citation type="submission" date="2018-11" db="EMBL/GenBank/DDBJ databases">
        <title>Genome sequencing of Lautropia sp. KCOM 2505 (= ChDC F240).</title>
        <authorList>
            <person name="Kook J.-K."/>
            <person name="Park S.-N."/>
            <person name="Lim Y.K."/>
        </authorList>
    </citation>
    <scope>NUCLEOTIDE SEQUENCE [LARGE SCALE GENOMIC DNA]</scope>
    <source>
        <strain evidence="2 3">KCOM 2505</strain>
    </source>
</reference>
<dbReference type="PANTHER" id="PTHR43594">
    <property type="entry name" value="QUERCETIN 2,3-DIOXYGENASE"/>
    <property type="match status" value="1"/>
</dbReference>
<dbReference type="Pfam" id="PF05726">
    <property type="entry name" value="Pirin_C"/>
    <property type="match status" value="1"/>
</dbReference>
<dbReference type="PANTHER" id="PTHR43594:SF1">
    <property type="entry name" value="QUERCETIN 2,3-DIOXYGENASE PA2418-RELATED"/>
    <property type="match status" value="1"/>
</dbReference>
<dbReference type="OrthoDB" id="321327at2"/>
<dbReference type="EMBL" id="RRUE01000002">
    <property type="protein sequence ID" value="RRN44207.1"/>
    <property type="molecule type" value="Genomic_DNA"/>
</dbReference>
<dbReference type="Proteomes" id="UP000270261">
    <property type="component" value="Unassembled WGS sequence"/>
</dbReference>
<gene>
    <name evidence="2" type="ORF">EHV23_12730</name>
</gene>
<proteinExistence type="predicted"/>
<keyword evidence="3" id="KW-1185">Reference proteome</keyword>
<dbReference type="InterPro" id="IPR008778">
    <property type="entry name" value="Pirin_C_dom"/>
</dbReference>
<evidence type="ECO:0000313" key="2">
    <source>
        <dbReference type="EMBL" id="RRN44207.1"/>
    </source>
</evidence>
<protein>
    <recommendedName>
        <fullName evidence="1">Pirin C-terminal domain-containing protein</fullName>
    </recommendedName>
</protein>
<dbReference type="InterPro" id="IPR011051">
    <property type="entry name" value="RmlC_Cupin_sf"/>
</dbReference>